<gene>
    <name evidence="1" type="ORF">WG66_19954</name>
</gene>
<dbReference type="AlphaFoldDB" id="A0A0W0ETY8"/>
<proteinExistence type="predicted"/>
<accession>A0A0W0ETY8</accession>
<evidence type="ECO:0000313" key="2">
    <source>
        <dbReference type="Proteomes" id="UP000054988"/>
    </source>
</evidence>
<name>A0A0W0ETY8_MONRR</name>
<protein>
    <submittedName>
        <fullName evidence="1">Uncharacterized protein</fullName>
    </submittedName>
</protein>
<organism evidence="1 2">
    <name type="scientific">Moniliophthora roreri</name>
    <name type="common">Frosty pod rot fungus</name>
    <name type="synonym">Monilia roreri</name>
    <dbReference type="NCBI Taxonomy" id="221103"/>
    <lineage>
        <taxon>Eukaryota</taxon>
        <taxon>Fungi</taxon>
        <taxon>Dikarya</taxon>
        <taxon>Basidiomycota</taxon>
        <taxon>Agaricomycotina</taxon>
        <taxon>Agaricomycetes</taxon>
        <taxon>Agaricomycetidae</taxon>
        <taxon>Agaricales</taxon>
        <taxon>Marasmiineae</taxon>
        <taxon>Marasmiaceae</taxon>
        <taxon>Moniliophthora</taxon>
    </lineage>
</organism>
<reference evidence="1 2" key="1">
    <citation type="submission" date="2015-12" db="EMBL/GenBank/DDBJ databases">
        <title>Draft genome sequence of Moniliophthora roreri, the causal agent of frosty pod rot of cacao.</title>
        <authorList>
            <person name="Aime M.C."/>
            <person name="Diaz-Valderrama J.R."/>
            <person name="Kijpornyongpan T."/>
            <person name="Phillips-Mora W."/>
        </authorList>
    </citation>
    <scope>NUCLEOTIDE SEQUENCE [LARGE SCALE GENOMIC DNA]</scope>
    <source>
        <strain evidence="1 2">MCA 2952</strain>
    </source>
</reference>
<dbReference type="Proteomes" id="UP000054988">
    <property type="component" value="Unassembled WGS sequence"/>
</dbReference>
<comment type="caution">
    <text evidence="1">The sequence shown here is derived from an EMBL/GenBank/DDBJ whole genome shotgun (WGS) entry which is preliminary data.</text>
</comment>
<evidence type="ECO:0000313" key="1">
    <source>
        <dbReference type="EMBL" id="KTB27467.1"/>
    </source>
</evidence>
<dbReference type="EMBL" id="LATX01002550">
    <property type="protein sequence ID" value="KTB27467.1"/>
    <property type="molecule type" value="Genomic_DNA"/>
</dbReference>
<sequence length="226" mass="26321">MPLRKSNVFIDNEAAISSDNEYKEQDTQDIFTDIYKRFAPHPVLNCNQPQSSQSNAHEGAKNLYSPITPLQQQLISNEKLQQNQVVRLFLKKWESFLKHQYQYVEFLDFVYAQAKDYLDLCQAWIAHIGMLGEWLDKGNGFEPAPPEYYFASNELRMQEDIEVDPSVSDEKQQQDAIVCLFLEKQALFVNHQLESLNFFNLINVNTGFPVTHADMDNPYWDAQRMA</sequence>